<dbReference type="STRING" id="616991.GCA_000733925_03056"/>
<organism evidence="1 2">
    <name type="scientific">Arenibacter algicola</name>
    <dbReference type="NCBI Taxonomy" id="616991"/>
    <lineage>
        <taxon>Bacteria</taxon>
        <taxon>Pseudomonadati</taxon>
        <taxon>Bacteroidota</taxon>
        <taxon>Flavobacteriia</taxon>
        <taxon>Flavobacteriales</taxon>
        <taxon>Flavobacteriaceae</taxon>
        <taxon>Arenibacter</taxon>
    </lineage>
</organism>
<reference evidence="1 2" key="1">
    <citation type="submission" date="2017-07" db="EMBL/GenBank/DDBJ databases">
        <title>Genome Sequence of Arenibacter algicola Strain SMS7 Isolated from a culture of the Diatom Skeletonema marinoi.</title>
        <authorList>
            <person name="Topel M."/>
            <person name="Pinder M.I.M."/>
            <person name="Johansson O.N."/>
            <person name="Kourtchenko O."/>
            <person name="Godhe A."/>
            <person name="Clarke A.K."/>
        </authorList>
    </citation>
    <scope>NUCLEOTIDE SEQUENCE [LARGE SCALE GENOMIC DNA]</scope>
    <source>
        <strain evidence="1 2">SMS7</strain>
    </source>
</reference>
<dbReference type="KEGG" id="aalg:AREALGSMS7_04877"/>
<proteinExistence type="predicted"/>
<protein>
    <submittedName>
        <fullName evidence="1">Membrane protein</fullName>
    </submittedName>
</protein>
<evidence type="ECO:0000313" key="2">
    <source>
        <dbReference type="Proteomes" id="UP000204551"/>
    </source>
</evidence>
<dbReference type="eggNOG" id="ENOG5033C8Z">
    <property type="taxonomic scope" value="Bacteria"/>
</dbReference>
<name>A0A221V3Z6_9FLAO</name>
<evidence type="ECO:0000313" key="1">
    <source>
        <dbReference type="EMBL" id="ASO08260.1"/>
    </source>
</evidence>
<dbReference type="AlphaFoldDB" id="A0A221V3Z6"/>
<sequence>MKTKRTFYLVLILAGALIAGMGDHIMQREYALSIGIVLLMFGLYKTTQLWSIDQNGDGEKDNEKN</sequence>
<dbReference type="Proteomes" id="UP000204551">
    <property type="component" value="Chromosome"/>
</dbReference>
<accession>A0A221V3Z6</accession>
<dbReference type="RefSeq" id="WP_093980349.1">
    <property type="nucleotide sequence ID" value="NZ_CP022515.1"/>
</dbReference>
<gene>
    <name evidence="1" type="ORF">AREALGSMS7_04877</name>
</gene>
<dbReference type="EMBL" id="CP022515">
    <property type="protein sequence ID" value="ASO08260.1"/>
    <property type="molecule type" value="Genomic_DNA"/>
</dbReference>